<feature type="domain" description="CBM6" evidence="4">
    <location>
        <begin position="148"/>
        <end position="270"/>
    </location>
</feature>
<dbReference type="GO" id="GO:0030246">
    <property type="term" value="F:carbohydrate binding"/>
    <property type="evidence" value="ECO:0007669"/>
    <property type="project" value="InterPro"/>
</dbReference>
<protein>
    <recommendedName>
        <fullName evidence="4">CBM6 domain-containing protein</fullName>
    </recommendedName>
</protein>
<organism evidence="5 6">
    <name type="scientific">Microbacterium barkeri</name>
    <dbReference type="NCBI Taxonomy" id="33917"/>
    <lineage>
        <taxon>Bacteria</taxon>
        <taxon>Bacillati</taxon>
        <taxon>Actinomycetota</taxon>
        <taxon>Actinomycetes</taxon>
        <taxon>Micrococcales</taxon>
        <taxon>Microbacteriaceae</taxon>
        <taxon>Microbacterium</taxon>
    </lineage>
</organism>
<reference evidence="5" key="2">
    <citation type="submission" date="2023-01" db="EMBL/GenBank/DDBJ databases">
        <authorList>
            <person name="Sun Q."/>
            <person name="Evtushenko L."/>
        </authorList>
    </citation>
    <scope>NUCLEOTIDE SEQUENCE</scope>
    <source>
        <strain evidence="5">VKM Ac-1020</strain>
    </source>
</reference>
<evidence type="ECO:0000259" key="4">
    <source>
        <dbReference type="PROSITE" id="PS51175"/>
    </source>
</evidence>
<dbReference type="InterPro" id="IPR001139">
    <property type="entry name" value="Glyco_hydro_30"/>
</dbReference>
<dbReference type="GO" id="GO:0006665">
    <property type="term" value="P:sphingolipid metabolic process"/>
    <property type="evidence" value="ECO:0007669"/>
    <property type="project" value="InterPro"/>
</dbReference>
<keyword evidence="3" id="KW-0378">Hydrolase</keyword>
<comment type="similarity">
    <text evidence="1">Belongs to the glycosyl hydrolase 30 family.</text>
</comment>
<evidence type="ECO:0000256" key="1">
    <source>
        <dbReference type="ARBA" id="ARBA00005382"/>
    </source>
</evidence>
<evidence type="ECO:0000313" key="6">
    <source>
        <dbReference type="Proteomes" id="UP001142462"/>
    </source>
</evidence>
<dbReference type="PROSITE" id="PS51175">
    <property type="entry name" value="CBM6"/>
    <property type="match status" value="1"/>
</dbReference>
<reference evidence="5" key="1">
    <citation type="journal article" date="2014" name="Int. J. Syst. Evol. Microbiol.">
        <title>Complete genome sequence of Corynebacterium casei LMG S-19264T (=DSM 44701T), isolated from a smear-ripened cheese.</title>
        <authorList>
            <consortium name="US DOE Joint Genome Institute (JGI-PGF)"/>
            <person name="Walter F."/>
            <person name="Albersmeier A."/>
            <person name="Kalinowski J."/>
            <person name="Ruckert C."/>
        </authorList>
    </citation>
    <scope>NUCLEOTIDE SEQUENCE</scope>
    <source>
        <strain evidence="5">VKM Ac-1020</strain>
    </source>
</reference>
<keyword evidence="6" id="KW-1185">Reference proteome</keyword>
<evidence type="ECO:0000256" key="3">
    <source>
        <dbReference type="ARBA" id="ARBA00022801"/>
    </source>
</evidence>
<dbReference type="InterPro" id="IPR033452">
    <property type="entry name" value="GH30_C"/>
</dbReference>
<dbReference type="InterPro" id="IPR017853">
    <property type="entry name" value="GH"/>
</dbReference>
<comment type="caution">
    <text evidence="5">The sequence shown here is derived from an EMBL/GenBank/DDBJ whole genome shotgun (WGS) entry which is preliminary data.</text>
</comment>
<dbReference type="Gene3D" id="2.60.40.1180">
    <property type="entry name" value="Golgi alpha-mannosidase II"/>
    <property type="match status" value="1"/>
</dbReference>
<dbReference type="SUPFAM" id="SSF49785">
    <property type="entry name" value="Galactose-binding domain-like"/>
    <property type="match status" value="1"/>
</dbReference>
<keyword evidence="2" id="KW-0732">Signal</keyword>
<dbReference type="InterPro" id="IPR013780">
    <property type="entry name" value="Glyco_hydro_b"/>
</dbReference>
<dbReference type="PROSITE" id="PS51318">
    <property type="entry name" value="TAT"/>
    <property type="match status" value="1"/>
</dbReference>
<evidence type="ECO:0000313" key="5">
    <source>
        <dbReference type="EMBL" id="GLJ61778.1"/>
    </source>
</evidence>
<dbReference type="SUPFAM" id="SSF51011">
    <property type="entry name" value="Glycosyl hydrolase domain"/>
    <property type="match status" value="1"/>
</dbReference>
<dbReference type="GO" id="GO:0016020">
    <property type="term" value="C:membrane"/>
    <property type="evidence" value="ECO:0007669"/>
    <property type="project" value="GOC"/>
</dbReference>
<dbReference type="PANTHER" id="PTHR11069:SF38">
    <property type="entry name" value="GLUCURONOXYLANASE XYNC"/>
    <property type="match status" value="1"/>
</dbReference>
<evidence type="ECO:0000256" key="2">
    <source>
        <dbReference type="ARBA" id="ARBA00022729"/>
    </source>
</evidence>
<dbReference type="SUPFAM" id="SSF51445">
    <property type="entry name" value="(Trans)glycosidases"/>
    <property type="match status" value="1"/>
</dbReference>
<sequence length="566" mass="61418">MPMATTPSSDGISRRTVLAGGVAAVPIVLGLAAGPAHGAAPAVRPRSLVVQPTQRRQVIRGFGGMTHAGWIGELTPSQCATAFGNGVDDLGFTILRIPVPEDSANWARDLASAQAAVAQGALVFASPWNPPADLVEFFERADDVPRGSQYEAEAAALVNAHVATDLSGYQGEGYVQFDGAMGASVEFSGVIIGSSGTKNLAFRYAAPTGDVHVDIHVAGALVAENVLFPATAAGQWSWKSIQAVMTPGQWMVKVETRGEGGPALDYLMAAPYTPPAQARRLRHDAYGAYADHLNAFVHYMRDNGVELYGISVQNEPDYAHEWTWWTTEEMNRFLRDFAGRIDCRVIAPESFQYVKEVSDPILQDPAALANVDIIGAHLYGTAYEDFPYPLFAEKGAGKELWMTEVYHPNSSSSADLWPEALKVAEHVHHAMTDAEFQAYVWWYIRRFYGPMREDGTISKRGRMLSHYAKFVRPGFTRVEAPREPQPGVLTSAYIGPDGLLVLVAVNMSESTANPSLAVQGRRVRSARSWLTDAMRDLEEQPVITGKAGGFVATLPPQSVTTFVIHS</sequence>
<dbReference type="InterPro" id="IPR008979">
    <property type="entry name" value="Galactose-bd-like_sf"/>
</dbReference>
<dbReference type="Proteomes" id="UP001142462">
    <property type="component" value="Unassembled WGS sequence"/>
</dbReference>
<gene>
    <name evidence="5" type="ORF">GCM10017576_19080</name>
</gene>
<dbReference type="Pfam" id="PF17189">
    <property type="entry name" value="Glyco_hydro_30C"/>
    <property type="match status" value="1"/>
</dbReference>
<dbReference type="GO" id="GO:0004348">
    <property type="term" value="F:glucosylceramidase activity"/>
    <property type="evidence" value="ECO:0007669"/>
    <property type="project" value="InterPro"/>
</dbReference>
<accession>A0A9W6H487</accession>
<dbReference type="InterPro" id="IPR005084">
    <property type="entry name" value="CBM6"/>
</dbReference>
<dbReference type="Gene3D" id="3.20.20.80">
    <property type="entry name" value="Glycosidases"/>
    <property type="match status" value="2"/>
</dbReference>
<dbReference type="AlphaFoldDB" id="A0A9W6H487"/>
<dbReference type="EMBL" id="BSEJ01000008">
    <property type="protein sequence ID" value="GLJ61778.1"/>
    <property type="molecule type" value="Genomic_DNA"/>
</dbReference>
<dbReference type="Pfam" id="PF16990">
    <property type="entry name" value="CBM_35"/>
    <property type="match status" value="1"/>
</dbReference>
<proteinExistence type="inferred from homology"/>
<dbReference type="InterPro" id="IPR006311">
    <property type="entry name" value="TAT_signal"/>
</dbReference>
<dbReference type="PANTHER" id="PTHR11069">
    <property type="entry name" value="GLUCOSYLCERAMIDASE"/>
    <property type="match status" value="1"/>
</dbReference>
<name>A0A9W6H487_9MICO</name>